<dbReference type="Proteomes" id="UP000801864">
    <property type="component" value="Unassembled WGS sequence"/>
</dbReference>
<reference evidence="2 3" key="1">
    <citation type="submission" date="2018-06" db="EMBL/GenBank/DDBJ databases">
        <title>Genome analysis of cellulolytic fungus Trichoderma lentiforme CFAM-422.</title>
        <authorList>
            <person name="Steindorff A.S."/>
            <person name="Formighieri E.F."/>
            <person name="Midorikawa G.E.O."/>
            <person name="Tamietti M.S."/>
            <person name="Ramos E.Z."/>
            <person name="Silva A.S."/>
            <person name="Bon E.P.S."/>
            <person name="Mendes T.D."/>
            <person name="Damaso M.C.T."/>
            <person name="Favaro L.C.L."/>
        </authorList>
    </citation>
    <scope>NUCLEOTIDE SEQUENCE [LARGE SCALE GENOMIC DNA]</scope>
    <source>
        <strain evidence="2 3">CFAM-422</strain>
    </source>
</reference>
<organism evidence="2 3">
    <name type="scientific">Trichoderma lentiforme</name>
    <dbReference type="NCBI Taxonomy" id="1567552"/>
    <lineage>
        <taxon>Eukaryota</taxon>
        <taxon>Fungi</taxon>
        <taxon>Dikarya</taxon>
        <taxon>Ascomycota</taxon>
        <taxon>Pezizomycotina</taxon>
        <taxon>Sordariomycetes</taxon>
        <taxon>Hypocreomycetidae</taxon>
        <taxon>Hypocreales</taxon>
        <taxon>Hypocreaceae</taxon>
        <taxon>Trichoderma</taxon>
    </lineage>
</organism>
<dbReference type="AlphaFoldDB" id="A0A9P4XEJ5"/>
<feature type="compositionally biased region" description="Polar residues" evidence="1">
    <location>
        <begin position="30"/>
        <end position="45"/>
    </location>
</feature>
<protein>
    <submittedName>
        <fullName evidence="2">Uncharacterized protein</fullName>
    </submittedName>
</protein>
<comment type="caution">
    <text evidence="2">The sequence shown here is derived from an EMBL/GenBank/DDBJ whole genome shotgun (WGS) entry which is preliminary data.</text>
</comment>
<proteinExistence type="predicted"/>
<evidence type="ECO:0000313" key="3">
    <source>
        <dbReference type="Proteomes" id="UP000801864"/>
    </source>
</evidence>
<sequence length="67" mass="7300">MHFVDTTLVHPQALQRITASSGVHQKDTSVRNYGCNQTTSQSQQAEAPPPALQVTRLAGGSPMKRRI</sequence>
<keyword evidence="3" id="KW-1185">Reference proteome</keyword>
<gene>
    <name evidence="2" type="ORF">CFAM422_007315</name>
</gene>
<accession>A0A9P4XEJ5</accession>
<evidence type="ECO:0000256" key="1">
    <source>
        <dbReference type="SAM" id="MobiDB-lite"/>
    </source>
</evidence>
<dbReference type="EMBL" id="QLNT01000012">
    <property type="protein sequence ID" value="KAF3069197.1"/>
    <property type="molecule type" value="Genomic_DNA"/>
</dbReference>
<name>A0A9P4XEJ5_9HYPO</name>
<feature type="region of interest" description="Disordered" evidence="1">
    <location>
        <begin position="19"/>
        <end position="67"/>
    </location>
</feature>
<evidence type="ECO:0000313" key="2">
    <source>
        <dbReference type="EMBL" id="KAF3069197.1"/>
    </source>
</evidence>